<proteinExistence type="inferred from homology"/>
<feature type="transmembrane region" description="Helical" evidence="9">
    <location>
        <begin position="373"/>
        <end position="395"/>
    </location>
</feature>
<evidence type="ECO:0000256" key="3">
    <source>
        <dbReference type="ARBA" id="ARBA00022630"/>
    </source>
</evidence>
<evidence type="ECO:0000256" key="1">
    <source>
        <dbReference type="ARBA" id="ARBA00005272"/>
    </source>
</evidence>
<dbReference type="Gene3D" id="3.50.50.100">
    <property type="match status" value="1"/>
</dbReference>
<keyword evidence="7" id="KW-0520">NAD</keyword>
<dbReference type="InterPro" id="IPR045024">
    <property type="entry name" value="NDH-2"/>
</dbReference>
<dbReference type="InterPro" id="IPR036188">
    <property type="entry name" value="FAD/NAD-bd_sf"/>
</dbReference>
<dbReference type="Proteomes" id="UP001596958">
    <property type="component" value="Unassembled WGS sequence"/>
</dbReference>
<gene>
    <name evidence="12" type="ORF">ACFQZS_05220</name>
</gene>
<dbReference type="SUPFAM" id="SSF51905">
    <property type="entry name" value="FAD/NAD(P)-binding domain"/>
    <property type="match status" value="2"/>
</dbReference>
<keyword evidence="9" id="KW-0472">Membrane</keyword>
<keyword evidence="5" id="KW-0809">Transit peptide</keyword>
<sequence>MTYIDQHNNQKPRVVIIGAGFAGIQLAKKLKDAPVEILMLDKHNYHTFQPLLYQVAVGALPADSIAFPIRRIFTYQNNFNFNLANVKQINPESNTVTTSIGDIHYDYLVIATGSNTNFLGNDQIARFAMPMKNVPEALNIRVLVLQNLEKALISTDPVDREALMTFVVVGGGPTGVELSGALAEMRRLILSKDYRYLKEQHMSVYLIESKERLLAAMSEKASTKAKEYLINDKVTVYNGVRVQSYDGLELTINNGQVIKTHNVFWAAGVKGEVPEGLSGATIARGTRIQTDEINRVVGYQNIFAIGDVSAVVTDELPNGHPGVAPVAIQQGIWLAKNLQHLIKGEPTEAFKYNDKGTLATVGRNKALADIGNLHLTGFIAWILWGFVHIMSLAGFSNKASVFMEWVINYMTKNSDNRLILRPFNTQTRTVDHEY</sequence>
<evidence type="ECO:0000256" key="6">
    <source>
        <dbReference type="ARBA" id="ARBA00023002"/>
    </source>
</evidence>
<comment type="caution">
    <text evidence="12">The sequence shown here is derived from an EMBL/GenBank/DDBJ whole genome shotgun (WGS) entry which is preliminary data.</text>
</comment>
<accession>A0ABW2YUX2</accession>
<dbReference type="EMBL" id="JBHTHU010000002">
    <property type="protein sequence ID" value="MFD0749533.1"/>
    <property type="molecule type" value="Genomic_DNA"/>
</dbReference>
<dbReference type="RefSeq" id="WP_377097984.1">
    <property type="nucleotide sequence ID" value="NZ_JBHTHU010000002.1"/>
</dbReference>
<evidence type="ECO:0000259" key="11">
    <source>
        <dbReference type="Pfam" id="PF22366"/>
    </source>
</evidence>
<keyword evidence="6 12" id="KW-0560">Oxidoreductase</keyword>
<evidence type="ECO:0000259" key="10">
    <source>
        <dbReference type="Pfam" id="PF07992"/>
    </source>
</evidence>
<evidence type="ECO:0000256" key="5">
    <source>
        <dbReference type="ARBA" id="ARBA00022946"/>
    </source>
</evidence>
<dbReference type="InterPro" id="IPR054585">
    <property type="entry name" value="NDH2-like_C"/>
</dbReference>
<comment type="catalytic activity">
    <reaction evidence="8">
        <text>a quinone + NADH + H(+) = a quinol + NAD(+)</text>
        <dbReference type="Rhea" id="RHEA:46160"/>
        <dbReference type="ChEBI" id="CHEBI:15378"/>
        <dbReference type="ChEBI" id="CHEBI:24646"/>
        <dbReference type="ChEBI" id="CHEBI:57540"/>
        <dbReference type="ChEBI" id="CHEBI:57945"/>
        <dbReference type="ChEBI" id="CHEBI:132124"/>
        <dbReference type="EC" id="1.6.5.9"/>
    </reaction>
</comment>
<dbReference type="GO" id="GO:0016491">
    <property type="term" value="F:oxidoreductase activity"/>
    <property type="evidence" value="ECO:0007669"/>
    <property type="project" value="UniProtKB-KW"/>
</dbReference>
<dbReference type="PRINTS" id="PR00411">
    <property type="entry name" value="PNDRDTASEI"/>
</dbReference>
<dbReference type="PRINTS" id="PR00368">
    <property type="entry name" value="FADPNR"/>
</dbReference>
<evidence type="ECO:0000256" key="8">
    <source>
        <dbReference type="ARBA" id="ARBA00047599"/>
    </source>
</evidence>
<organism evidence="12 13">
    <name type="scientific">Mucilaginibacter calamicampi</name>
    <dbReference type="NCBI Taxonomy" id="1302352"/>
    <lineage>
        <taxon>Bacteria</taxon>
        <taxon>Pseudomonadati</taxon>
        <taxon>Bacteroidota</taxon>
        <taxon>Sphingobacteriia</taxon>
        <taxon>Sphingobacteriales</taxon>
        <taxon>Sphingobacteriaceae</taxon>
        <taxon>Mucilaginibacter</taxon>
    </lineage>
</organism>
<evidence type="ECO:0000313" key="13">
    <source>
        <dbReference type="Proteomes" id="UP001596958"/>
    </source>
</evidence>
<keyword evidence="9" id="KW-1133">Transmembrane helix</keyword>
<dbReference type="PANTHER" id="PTHR43706">
    <property type="entry name" value="NADH DEHYDROGENASE"/>
    <property type="match status" value="1"/>
</dbReference>
<keyword evidence="3" id="KW-0285">Flavoprotein</keyword>
<evidence type="ECO:0000313" key="12">
    <source>
        <dbReference type="EMBL" id="MFD0749533.1"/>
    </source>
</evidence>
<name>A0ABW2YUX2_9SPHI</name>
<dbReference type="Pfam" id="PF07992">
    <property type="entry name" value="Pyr_redox_2"/>
    <property type="match status" value="1"/>
</dbReference>
<dbReference type="InterPro" id="IPR023753">
    <property type="entry name" value="FAD/NAD-binding_dom"/>
</dbReference>
<dbReference type="EC" id="1.6.5.9" evidence="2"/>
<evidence type="ECO:0000256" key="4">
    <source>
        <dbReference type="ARBA" id="ARBA00022827"/>
    </source>
</evidence>
<protein>
    <recommendedName>
        <fullName evidence="2">NADH:ubiquinone reductase (non-electrogenic)</fullName>
        <ecNumber evidence="2">1.6.5.9</ecNumber>
    </recommendedName>
</protein>
<comment type="similarity">
    <text evidence="1">Belongs to the NADH dehydrogenase family.</text>
</comment>
<dbReference type="Pfam" id="PF22366">
    <property type="entry name" value="NDH2_C"/>
    <property type="match status" value="1"/>
</dbReference>
<keyword evidence="13" id="KW-1185">Reference proteome</keyword>
<feature type="domain" description="FAD/NAD(P)-binding" evidence="10">
    <location>
        <begin position="13"/>
        <end position="331"/>
    </location>
</feature>
<reference evidence="13" key="1">
    <citation type="journal article" date="2019" name="Int. J. Syst. Evol. Microbiol.">
        <title>The Global Catalogue of Microorganisms (GCM) 10K type strain sequencing project: providing services to taxonomists for standard genome sequencing and annotation.</title>
        <authorList>
            <consortium name="The Broad Institute Genomics Platform"/>
            <consortium name="The Broad Institute Genome Sequencing Center for Infectious Disease"/>
            <person name="Wu L."/>
            <person name="Ma J."/>
        </authorList>
    </citation>
    <scope>NUCLEOTIDE SEQUENCE [LARGE SCALE GENOMIC DNA]</scope>
    <source>
        <strain evidence="13">CCUG 63418</strain>
    </source>
</reference>
<evidence type="ECO:0000256" key="2">
    <source>
        <dbReference type="ARBA" id="ARBA00012637"/>
    </source>
</evidence>
<dbReference type="PANTHER" id="PTHR43706:SF47">
    <property type="entry name" value="EXTERNAL NADH-UBIQUINONE OXIDOREDUCTASE 1, MITOCHONDRIAL-RELATED"/>
    <property type="match status" value="1"/>
</dbReference>
<feature type="domain" description="External alternative NADH-ubiquinone oxidoreductase-like C-terminal" evidence="11">
    <location>
        <begin position="355"/>
        <end position="410"/>
    </location>
</feature>
<keyword evidence="4" id="KW-0274">FAD</keyword>
<evidence type="ECO:0000256" key="9">
    <source>
        <dbReference type="SAM" id="Phobius"/>
    </source>
</evidence>
<evidence type="ECO:0000256" key="7">
    <source>
        <dbReference type="ARBA" id="ARBA00023027"/>
    </source>
</evidence>
<keyword evidence="9" id="KW-0812">Transmembrane</keyword>